<evidence type="ECO:0000313" key="3">
    <source>
        <dbReference type="EMBL" id="SCZ06634.1"/>
    </source>
</evidence>
<organism evidence="3 4">
    <name type="scientific">Microvirga guangxiensis</name>
    <dbReference type="NCBI Taxonomy" id="549386"/>
    <lineage>
        <taxon>Bacteria</taxon>
        <taxon>Pseudomonadati</taxon>
        <taxon>Pseudomonadota</taxon>
        <taxon>Alphaproteobacteria</taxon>
        <taxon>Hyphomicrobiales</taxon>
        <taxon>Methylobacteriaceae</taxon>
        <taxon>Microvirga</taxon>
    </lineage>
</organism>
<accession>A0A1G5L241</accession>
<keyword evidence="2" id="KW-0812">Transmembrane</keyword>
<reference evidence="3 4" key="1">
    <citation type="submission" date="2016-10" db="EMBL/GenBank/DDBJ databases">
        <authorList>
            <person name="de Groot N.N."/>
        </authorList>
    </citation>
    <scope>NUCLEOTIDE SEQUENCE [LARGE SCALE GENOMIC DNA]</scope>
    <source>
        <strain evidence="3 4">CGMCC 1.7666</strain>
    </source>
</reference>
<protein>
    <submittedName>
        <fullName evidence="3">Uncharacterized protein</fullName>
    </submittedName>
</protein>
<proteinExistence type="predicted"/>
<evidence type="ECO:0000313" key="4">
    <source>
        <dbReference type="Proteomes" id="UP000199569"/>
    </source>
</evidence>
<feature type="transmembrane region" description="Helical" evidence="2">
    <location>
        <begin position="70"/>
        <end position="90"/>
    </location>
</feature>
<keyword evidence="2" id="KW-0472">Membrane</keyword>
<keyword evidence="2" id="KW-1133">Transmembrane helix</keyword>
<keyword evidence="4" id="KW-1185">Reference proteome</keyword>
<evidence type="ECO:0000256" key="1">
    <source>
        <dbReference type="SAM" id="MobiDB-lite"/>
    </source>
</evidence>
<dbReference type="EMBL" id="FMVJ01000013">
    <property type="protein sequence ID" value="SCZ06634.1"/>
    <property type="molecule type" value="Genomic_DNA"/>
</dbReference>
<dbReference type="Proteomes" id="UP000199569">
    <property type="component" value="Unassembled WGS sequence"/>
</dbReference>
<name>A0A1G5L241_9HYPH</name>
<sequence>MLARANSASWFMAEMWFPIIGFIRARTRRRPVAAAGPLARKLAYRFPSLEAEVYTGPTNFLRLGAAMARFTAKVLGLLVWLAMFLCTAPVHADPFFVRVYGRTYKIDPRNPTSEPKGPKPQEAMKALPSDLAKGPGFKPSHEQVLAEVEERVWIARTQLDEASENTTPSRGAETNATEMTGSLATGAEQSRSPEVQKLSDRHRALNLLVRELRRSMDLPVRTPGAGFSRPKLSPEIEANFRSLNFDPLEAYYSFRRVKAAFRSNDIQLLARVIHYPLVVTGKIRRSIRNRDQLMTAKEMVLNPRIREIAAKSTFETVFVRDKGMMLGEGEVWITNDKAGFGLGAINTE</sequence>
<gene>
    <name evidence="3" type="ORF">SAMN02927923_03830</name>
</gene>
<dbReference type="AlphaFoldDB" id="A0A1G5L241"/>
<feature type="region of interest" description="Disordered" evidence="1">
    <location>
        <begin position="159"/>
        <end position="199"/>
    </location>
</feature>
<feature type="compositionally biased region" description="Polar residues" evidence="1">
    <location>
        <begin position="164"/>
        <end position="193"/>
    </location>
</feature>
<evidence type="ECO:0000256" key="2">
    <source>
        <dbReference type="SAM" id="Phobius"/>
    </source>
</evidence>